<dbReference type="STRING" id="679936.Sulac_3119"/>
<evidence type="ECO:0000313" key="2">
    <source>
        <dbReference type="Proteomes" id="UP000005439"/>
    </source>
</evidence>
<dbReference type="PATRIC" id="fig|679936.5.peg.3229"/>
<reference evidence="1 2" key="2">
    <citation type="journal article" date="2012" name="Stand. Genomic Sci.">
        <title>Complete genome sequence of the moderately thermophilic mineral-sulfide-oxidizing firmicute Sulfobacillus acidophilus type strain (NAL(T)).</title>
        <authorList>
            <person name="Anderson I."/>
            <person name="Chertkov O."/>
            <person name="Chen A."/>
            <person name="Saunders E."/>
            <person name="Lapidus A."/>
            <person name="Nolan M."/>
            <person name="Lucas S."/>
            <person name="Hammon N."/>
            <person name="Deshpande S."/>
            <person name="Cheng J.F."/>
            <person name="Han C."/>
            <person name="Tapia R."/>
            <person name="Goodwin L.A."/>
            <person name="Pitluck S."/>
            <person name="Liolios K."/>
            <person name="Pagani I."/>
            <person name="Ivanova N."/>
            <person name="Mikhailova N."/>
            <person name="Pati A."/>
            <person name="Palaniappan K."/>
            <person name="Land M."/>
            <person name="Pan C."/>
            <person name="Rohde M."/>
            <person name="Pukall R."/>
            <person name="Goker M."/>
            <person name="Detter J.C."/>
            <person name="Woyke T."/>
            <person name="Bristow J."/>
            <person name="Eisen J.A."/>
            <person name="Markowitz V."/>
            <person name="Hugenholtz P."/>
            <person name="Kyrpides N.C."/>
            <person name="Klenk H.P."/>
            <person name="Mavromatis K."/>
        </authorList>
    </citation>
    <scope>NUCLEOTIDE SEQUENCE [LARGE SCALE GENOMIC DNA]</scope>
    <source>
        <strain evidence="2">ATCC 700253 / DSM 10332 / NAL</strain>
    </source>
</reference>
<dbReference type="AlphaFoldDB" id="G8U120"/>
<accession>G8U120</accession>
<keyword evidence="2" id="KW-1185">Reference proteome</keyword>
<dbReference type="KEGG" id="sap:Sulac_3119"/>
<dbReference type="EMBL" id="CP003179">
    <property type="protein sequence ID" value="AEW06565.1"/>
    <property type="molecule type" value="Genomic_DNA"/>
</dbReference>
<sequence length="76" mass="8885">MERKARLAGYEISWDRTDRGYLLQIQSTPEHDEARQQVFALFDQLRTAARASGVTVPEILGHWAKEEWRRFGPRGK</sequence>
<organism evidence="1 2">
    <name type="scientific">Sulfobacillus acidophilus (strain ATCC 700253 / DSM 10332 / NAL)</name>
    <dbReference type="NCBI Taxonomy" id="679936"/>
    <lineage>
        <taxon>Bacteria</taxon>
        <taxon>Bacillati</taxon>
        <taxon>Bacillota</taxon>
        <taxon>Clostridia</taxon>
        <taxon>Eubacteriales</taxon>
        <taxon>Clostridiales Family XVII. Incertae Sedis</taxon>
        <taxon>Sulfobacillus</taxon>
    </lineage>
</organism>
<name>G8U120_SULAD</name>
<dbReference type="Proteomes" id="UP000005439">
    <property type="component" value="Chromosome"/>
</dbReference>
<evidence type="ECO:0000313" key="1">
    <source>
        <dbReference type="EMBL" id="AEW06565.1"/>
    </source>
</evidence>
<gene>
    <name evidence="1" type="ordered locus">Sulac_3119</name>
</gene>
<proteinExistence type="predicted"/>
<dbReference type="HOGENOM" id="CLU_2653120_0_0_9"/>
<reference evidence="2" key="1">
    <citation type="submission" date="2011-12" db="EMBL/GenBank/DDBJ databases">
        <title>The complete genome of chromosome of Sulfobacillus acidophilus DSM 10332.</title>
        <authorList>
            <person name="Lucas S."/>
            <person name="Han J."/>
            <person name="Lapidus A."/>
            <person name="Bruce D."/>
            <person name="Goodwin L."/>
            <person name="Pitluck S."/>
            <person name="Peters L."/>
            <person name="Kyrpides N."/>
            <person name="Mavromatis K."/>
            <person name="Ivanova N."/>
            <person name="Mikhailova N."/>
            <person name="Chertkov O."/>
            <person name="Saunders E."/>
            <person name="Detter J.C."/>
            <person name="Tapia R."/>
            <person name="Han C."/>
            <person name="Land M."/>
            <person name="Hauser L."/>
            <person name="Markowitz V."/>
            <person name="Cheng J.-F."/>
            <person name="Hugenholtz P."/>
            <person name="Woyke T."/>
            <person name="Wu D."/>
            <person name="Pukall R."/>
            <person name="Gehrich-Schroeter G."/>
            <person name="Schneider S."/>
            <person name="Klenk H.-P."/>
            <person name="Eisen J.A."/>
        </authorList>
    </citation>
    <scope>NUCLEOTIDE SEQUENCE [LARGE SCALE GENOMIC DNA]</scope>
    <source>
        <strain evidence="2">ATCC 700253 / DSM 10332 / NAL</strain>
    </source>
</reference>
<protein>
    <submittedName>
        <fullName evidence="1">Uncharacterized protein</fullName>
    </submittedName>
</protein>